<dbReference type="eggNOG" id="COG0614">
    <property type="taxonomic scope" value="Bacteria"/>
</dbReference>
<evidence type="ECO:0000313" key="7">
    <source>
        <dbReference type="Proteomes" id="UP000005850"/>
    </source>
</evidence>
<dbReference type="SMART" id="SM00342">
    <property type="entry name" value="HTH_ARAC"/>
    <property type="match status" value="1"/>
</dbReference>
<dbReference type="Proteomes" id="UP000005850">
    <property type="component" value="Chromosome"/>
</dbReference>
<dbReference type="SUPFAM" id="SSF53807">
    <property type="entry name" value="Helical backbone' metal receptor"/>
    <property type="match status" value="1"/>
</dbReference>
<evidence type="ECO:0000256" key="2">
    <source>
        <dbReference type="ARBA" id="ARBA00023125"/>
    </source>
</evidence>
<keyword evidence="3" id="KW-0804">Transcription</keyword>
<dbReference type="PANTHER" id="PTHR43280">
    <property type="entry name" value="ARAC-FAMILY TRANSCRIPTIONAL REGULATOR"/>
    <property type="match status" value="1"/>
</dbReference>
<dbReference type="InterPro" id="IPR018062">
    <property type="entry name" value="HTH_AraC-typ_CS"/>
</dbReference>
<dbReference type="InterPro" id="IPR018060">
    <property type="entry name" value="HTH_AraC"/>
</dbReference>
<dbReference type="InterPro" id="IPR002491">
    <property type="entry name" value="ABC_transptr_periplasmic_BD"/>
</dbReference>
<evidence type="ECO:0000313" key="6">
    <source>
        <dbReference type="EMBL" id="AIG25279.1"/>
    </source>
</evidence>
<dbReference type="PROSITE" id="PS50983">
    <property type="entry name" value="FE_B12_PBP"/>
    <property type="match status" value="1"/>
</dbReference>
<dbReference type="SUPFAM" id="SSF51215">
    <property type="entry name" value="Regulatory protein AraC"/>
    <property type="match status" value="1"/>
</dbReference>
<dbReference type="Gene3D" id="3.40.50.1980">
    <property type="entry name" value="Nitrogenase molybdenum iron protein domain"/>
    <property type="match status" value="2"/>
</dbReference>
<gene>
    <name evidence="6" type="ORF">BRLA_c009380</name>
</gene>
<keyword evidence="7" id="KW-1185">Reference proteome</keyword>
<dbReference type="InterPro" id="IPR037923">
    <property type="entry name" value="HTH-like"/>
</dbReference>
<feature type="domain" description="Fe/B12 periplasmic-binding" evidence="5">
    <location>
        <begin position="279"/>
        <end position="539"/>
    </location>
</feature>
<dbReference type="PANTHER" id="PTHR43280:SF2">
    <property type="entry name" value="HTH-TYPE TRANSCRIPTIONAL REGULATOR EXSA"/>
    <property type="match status" value="1"/>
</dbReference>
<keyword evidence="1" id="KW-0805">Transcription regulation</keyword>
<dbReference type="GO" id="GO:0043565">
    <property type="term" value="F:sequence-specific DNA binding"/>
    <property type="evidence" value="ECO:0007669"/>
    <property type="project" value="InterPro"/>
</dbReference>
<dbReference type="STRING" id="1042163.BRLA_c009380"/>
<dbReference type="SUPFAM" id="SSF46689">
    <property type="entry name" value="Homeodomain-like"/>
    <property type="match status" value="2"/>
</dbReference>
<dbReference type="AlphaFoldDB" id="A0A075R0A7"/>
<dbReference type="KEGG" id="blr:BRLA_c009380"/>
<dbReference type="GO" id="GO:0003700">
    <property type="term" value="F:DNA-binding transcription factor activity"/>
    <property type="evidence" value="ECO:0007669"/>
    <property type="project" value="InterPro"/>
</dbReference>
<dbReference type="InterPro" id="IPR009057">
    <property type="entry name" value="Homeodomain-like_sf"/>
</dbReference>
<dbReference type="EMBL" id="CP007806">
    <property type="protein sequence ID" value="AIG25279.1"/>
    <property type="molecule type" value="Genomic_DNA"/>
</dbReference>
<dbReference type="InterPro" id="IPR020449">
    <property type="entry name" value="Tscrpt_reg_AraC-type_HTH"/>
</dbReference>
<keyword evidence="2" id="KW-0238">DNA-binding</keyword>
<dbReference type="Pfam" id="PF12833">
    <property type="entry name" value="HTH_18"/>
    <property type="match status" value="1"/>
</dbReference>
<dbReference type="PROSITE" id="PS01124">
    <property type="entry name" value="HTH_ARAC_FAMILY_2"/>
    <property type="match status" value="1"/>
</dbReference>
<dbReference type="HOGENOM" id="CLU_028727_1_0_9"/>
<dbReference type="Gene3D" id="1.10.10.60">
    <property type="entry name" value="Homeodomain-like"/>
    <property type="match status" value="2"/>
</dbReference>
<dbReference type="eggNOG" id="COG4977">
    <property type="taxonomic scope" value="Bacteria"/>
</dbReference>
<evidence type="ECO:0000256" key="3">
    <source>
        <dbReference type="ARBA" id="ARBA00023163"/>
    </source>
</evidence>
<organism evidence="6 7">
    <name type="scientific">Brevibacillus laterosporus LMG 15441</name>
    <dbReference type="NCBI Taxonomy" id="1042163"/>
    <lineage>
        <taxon>Bacteria</taxon>
        <taxon>Bacillati</taxon>
        <taxon>Bacillota</taxon>
        <taxon>Bacilli</taxon>
        <taxon>Bacillales</taxon>
        <taxon>Paenibacillaceae</taxon>
        <taxon>Brevibacillus</taxon>
    </lineage>
</organism>
<accession>A0A075R0A7</accession>
<protein>
    <submittedName>
        <fullName evidence="6">ABC-type Fe3+-hydroxamate transport system, periplasmic binding protein</fullName>
    </submittedName>
</protein>
<reference evidence="6 7" key="1">
    <citation type="journal article" date="2011" name="J. Bacteriol.">
        <title>Genome sequence of Brevibacillus laterosporus LMG 15441, a pathogen of invertebrates.</title>
        <authorList>
            <person name="Djukic M."/>
            <person name="Poehlein A."/>
            <person name="Thurmer A."/>
            <person name="Daniel R."/>
        </authorList>
    </citation>
    <scope>NUCLEOTIDE SEQUENCE [LARGE SCALE GENOMIC DNA]</scope>
    <source>
        <strain evidence="6 7">LMG 15441</strain>
    </source>
</reference>
<sequence>MNQVASLISSPSTVFLLVDIQYNTLPAGHHQHDNETSDYSLIVVIDGKGRLQIEEDCFHMERENCFMIGPGESLFIQAVDDSLCLYQLTFNKLSIQPTASKVTLVDEGKNDSLPFLGAVVCSPFSKCLDLVEAIYCHRNDADDMERFSNHVRFEELLRFVFQQNASQSHVDIRRAVERSIDYVRKHYYEPMTVDQLAADANVARYKYTRIFKEMTGQIPLDFVNTLRIDRAKQLLSKTDDRIHEIAERVGFNNEFYFNRRFKQMVGVAPGQYRDNLRSDLRIVSLFLEDYLLALGVTPIVQWSHGGWGKLDYLGLQHIPTHDVLTQDIHQLSYYKPDFIMVREGVQSLAGIYDQCRQIARTSVISHPVDDWRSTLRTVADMLGRTNTAEQLIKQYENKVAKAKEALAHSVKGKTFAFLRVSAHYISVDYLYTGPVLYRDLEMKPHPFVSQVKGESKRRCLSWEALSELDVDHLFYTFDKWHDEGEGAEKRQLSHPIWQSIPAVQKNCVYEVDFMTWMSHGVIANSRKIDDVMRVLGRTYTI</sequence>
<proteinExistence type="predicted"/>
<evidence type="ECO:0000259" key="4">
    <source>
        <dbReference type="PROSITE" id="PS01124"/>
    </source>
</evidence>
<feature type="domain" description="HTH araC/xylS-type" evidence="4">
    <location>
        <begin position="177"/>
        <end position="275"/>
    </location>
</feature>
<dbReference type="PRINTS" id="PR00032">
    <property type="entry name" value="HTHARAC"/>
</dbReference>
<name>A0A075R0A7_BRELA</name>
<evidence type="ECO:0000256" key="1">
    <source>
        <dbReference type="ARBA" id="ARBA00023015"/>
    </source>
</evidence>
<dbReference type="PROSITE" id="PS00041">
    <property type="entry name" value="HTH_ARAC_FAMILY_1"/>
    <property type="match status" value="1"/>
</dbReference>
<evidence type="ECO:0000259" key="5">
    <source>
        <dbReference type="PROSITE" id="PS50983"/>
    </source>
</evidence>
<dbReference type="Pfam" id="PF01497">
    <property type="entry name" value="Peripla_BP_2"/>
    <property type="match status" value="1"/>
</dbReference>